<accession>A0A4Y7IE17</accession>
<name>A0A4Y7IE17_PAPSO</name>
<keyword evidence="2" id="KW-1185">Reference proteome</keyword>
<evidence type="ECO:0000313" key="1">
    <source>
        <dbReference type="EMBL" id="RZC45932.1"/>
    </source>
</evidence>
<dbReference type="Gramene" id="RZC45932">
    <property type="protein sequence ID" value="RZC45932"/>
    <property type="gene ID" value="C5167_038880"/>
</dbReference>
<dbReference type="EMBL" id="CM010715">
    <property type="protein sequence ID" value="RZC45932.1"/>
    <property type="molecule type" value="Genomic_DNA"/>
</dbReference>
<organism evidence="1 2">
    <name type="scientific">Papaver somniferum</name>
    <name type="common">Opium poppy</name>
    <dbReference type="NCBI Taxonomy" id="3469"/>
    <lineage>
        <taxon>Eukaryota</taxon>
        <taxon>Viridiplantae</taxon>
        <taxon>Streptophyta</taxon>
        <taxon>Embryophyta</taxon>
        <taxon>Tracheophyta</taxon>
        <taxon>Spermatophyta</taxon>
        <taxon>Magnoliopsida</taxon>
        <taxon>Ranunculales</taxon>
        <taxon>Papaveraceae</taxon>
        <taxon>Papaveroideae</taxon>
        <taxon>Papaver</taxon>
    </lineage>
</organism>
<gene>
    <name evidence="1" type="ORF">C5167_038880</name>
</gene>
<proteinExistence type="predicted"/>
<protein>
    <submittedName>
        <fullName evidence="1">Uncharacterized protein</fullName>
    </submittedName>
</protein>
<evidence type="ECO:0000313" key="2">
    <source>
        <dbReference type="Proteomes" id="UP000316621"/>
    </source>
</evidence>
<sequence>MEESSSSSASNRGKKAVPLDINDEYKPKIKGNSVNGEFVKDFYDFVEDETNVDRVECYMTGRAVEVNNVKKLVAAAVPKLGNEKHSFTNCIYYYGFKTYPTQTEGRIFCMHEYFVQGCAYFLTMVNKITPKNHTKVKLAMYAAVKDRELACVDLDKEFQEIESYRRG</sequence>
<dbReference type="AlphaFoldDB" id="A0A4Y7IE17"/>
<reference evidence="1 2" key="1">
    <citation type="journal article" date="2018" name="Science">
        <title>The opium poppy genome and morphinan production.</title>
        <authorList>
            <person name="Guo L."/>
            <person name="Winzer T."/>
            <person name="Yang X."/>
            <person name="Li Y."/>
            <person name="Ning Z."/>
            <person name="He Z."/>
            <person name="Teodor R."/>
            <person name="Lu Y."/>
            <person name="Bowser T.A."/>
            <person name="Graham I.A."/>
            <person name="Ye K."/>
        </authorList>
    </citation>
    <scope>NUCLEOTIDE SEQUENCE [LARGE SCALE GENOMIC DNA]</scope>
    <source>
        <strain evidence="2">cv. HN1</strain>
        <tissue evidence="1">Leaves</tissue>
    </source>
</reference>
<dbReference type="Proteomes" id="UP000316621">
    <property type="component" value="Chromosome 1"/>
</dbReference>